<organism evidence="9 10">
    <name type="scientific">Actinocorallia longicatena</name>
    <dbReference type="NCBI Taxonomy" id="111803"/>
    <lineage>
        <taxon>Bacteria</taxon>
        <taxon>Bacillati</taxon>
        <taxon>Actinomycetota</taxon>
        <taxon>Actinomycetes</taxon>
        <taxon>Streptosporangiales</taxon>
        <taxon>Thermomonosporaceae</taxon>
        <taxon>Actinocorallia</taxon>
    </lineage>
</organism>
<feature type="domain" description="ABC3 transporter permease C-terminal" evidence="8">
    <location>
        <begin position="933"/>
        <end position="1051"/>
    </location>
</feature>
<proteinExistence type="inferred from homology"/>
<dbReference type="EMBL" id="BAAAUV010000012">
    <property type="protein sequence ID" value="GAA3222269.1"/>
    <property type="molecule type" value="Genomic_DNA"/>
</dbReference>
<evidence type="ECO:0000256" key="5">
    <source>
        <dbReference type="ARBA" id="ARBA00023136"/>
    </source>
</evidence>
<dbReference type="PANTHER" id="PTHR30572">
    <property type="entry name" value="MEMBRANE COMPONENT OF TRANSPORTER-RELATED"/>
    <property type="match status" value="1"/>
</dbReference>
<evidence type="ECO:0000256" key="1">
    <source>
        <dbReference type="ARBA" id="ARBA00004651"/>
    </source>
</evidence>
<comment type="caution">
    <text evidence="9">The sequence shown here is derived from an EMBL/GenBank/DDBJ whole genome shotgun (WGS) entry which is preliminary data.</text>
</comment>
<feature type="transmembrane region" description="Helical" evidence="7">
    <location>
        <begin position="335"/>
        <end position="362"/>
    </location>
</feature>
<feature type="transmembrane region" description="Helical" evidence="7">
    <location>
        <begin position="432"/>
        <end position="449"/>
    </location>
</feature>
<evidence type="ECO:0000256" key="3">
    <source>
        <dbReference type="ARBA" id="ARBA00022692"/>
    </source>
</evidence>
<comment type="subcellular location">
    <subcellularLocation>
        <location evidence="1">Cell membrane</location>
        <topology evidence="1">Multi-pass membrane protein</topology>
    </subcellularLocation>
</comment>
<evidence type="ECO:0000259" key="8">
    <source>
        <dbReference type="Pfam" id="PF02687"/>
    </source>
</evidence>
<name>A0ABP6QDL5_9ACTN</name>
<comment type="similarity">
    <text evidence="6">Belongs to the ABC-4 integral membrane protein family.</text>
</comment>
<reference evidence="10" key="1">
    <citation type="journal article" date="2019" name="Int. J. Syst. Evol. Microbiol.">
        <title>The Global Catalogue of Microorganisms (GCM) 10K type strain sequencing project: providing services to taxonomists for standard genome sequencing and annotation.</title>
        <authorList>
            <consortium name="The Broad Institute Genomics Platform"/>
            <consortium name="The Broad Institute Genome Sequencing Center for Infectious Disease"/>
            <person name="Wu L."/>
            <person name="Ma J."/>
        </authorList>
    </citation>
    <scope>NUCLEOTIDE SEQUENCE [LARGE SCALE GENOMIC DNA]</scope>
    <source>
        <strain evidence="10">JCM 9377</strain>
    </source>
</reference>
<evidence type="ECO:0000256" key="6">
    <source>
        <dbReference type="ARBA" id="ARBA00038076"/>
    </source>
</evidence>
<feature type="transmembrane region" description="Helical" evidence="7">
    <location>
        <begin position="382"/>
        <end position="403"/>
    </location>
</feature>
<keyword evidence="5 7" id="KW-0472">Membrane</keyword>
<keyword evidence="3 7" id="KW-0812">Transmembrane</keyword>
<evidence type="ECO:0000256" key="2">
    <source>
        <dbReference type="ARBA" id="ARBA00022475"/>
    </source>
</evidence>
<evidence type="ECO:0000313" key="9">
    <source>
        <dbReference type="EMBL" id="GAA3222269.1"/>
    </source>
</evidence>
<dbReference type="InterPro" id="IPR050250">
    <property type="entry name" value="Macrolide_Exporter_MacB"/>
</dbReference>
<evidence type="ECO:0000313" key="10">
    <source>
        <dbReference type="Proteomes" id="UP001501237"/>
    </source>
</evidence>
<feature type="domain" description="ABC3 transporter permease C-terminal" evidence="8">
    <location>
        <begin position="298"/>
        <end position="410"/>
    </location>
</feature>
<sequence>MIGGKLVVRRALNEKMLVLAASLTVLFALVMLATLTAYTSTVTREGLARTLGSASFDQVGTRIGKQVGPGGFAGDQAFLEQRLRAAYRDVPLEIGASARGESFSLPGQEKLSHPELTTFAMFSGIDRHASLAEGAWPVESAGGPVQAVLPVPAARLMKAEVGDTLRVVNRLDHSPVSVTVVGLFTVGSADDPFWSRERLAVEGVERLDYTTIGPLVVDPATFGRLFSPRGVQARWTVLPSAENLDASGLHALAGRLDRLAEELRGREYSSVSGLAAELRQLDTALLVTRSTMLVPVLQLIVLAGYALLLVARLISEQRRAEVSLLRARGASLRQVAGLALGEGLVLAVPGLVAAPLLAPWLLRLAAASPALGATGLELRDPPAVSTWVVTAVAALACAVALAVPTVRSAKGTYVASQAGRGRGEARGPLQKAGADLALLVVAGLGVWQLTRYGSTVTSSGGGLGVDPVIVAGPALALLAGGVLVLRLVPAVSGLAERVAAGGRGLAPALGARQISRRPLRYAGPALLLVMAVAVGILSVTTSGTWRASQRAQADFQAGADVRVAAPVSPALPSVLGQGGVLASSGASGVGAVSRTQIRIGDAGAAFLAVDAVALGKIVVGEAGAGRALTGPAAGRPAVAGALPGTPRWVEFTVVASGASAFWVREVPEHFPLSVTLVDGAGLVHVAEVGSVPADGRRRTVRVDLAALAGPGGRPTYPYSVRSFGYSFPEEVIDSSAMELRVERVVADGREARLEEASRWRALFSGELNKGRESVAVSGGGLVLRVPFGDRPTEAPGRFRPPAVARAVLPGPSEPLAGVITVPLAERKGLKAGDTVALSVAGTEVKMKVAAVVRAFPATAPGEPAVLVDLASLNERAVTAGVGAMAPSEWWMSGRVRVAELSGWGEVHDRLALRREYRDSPLGAALQGALFLGFLAALAFAVIGFAINATVSARERTTEFAVLRALGASHRQVFGMLAVEQAVLVLLGLAGGLGLGLGVAALAVPHLVLTVRATVPYPQVDLVVAWGPVLALLGGTLAVLALVLTALVARLRRAGSGALTRMGADA</sequence>
<feature type="transmembrane region" description="Helical" evidence="7">
    <location>
        <begin position="923"/>
        <end position="946"/>
    </location>
</feature>
<evidence type="ECO:0000256" key="4">
    <source>
        <dbReference type="ARBA" id="ARBA00022989"/>
    </source>
</evidence>
<gene>
    <name evidence="9" type="ORF">GCM10010468_47980</name>
</gene>
<feature type="transmembrane region" description="Helical" evidence="7">
    <location>
        <begin position="292"/>
        <end position="314"/>
    </location>
</feature>
<dbReference type="InterPro" id="IPR003838">
    <property type="entry name" value="ABC3_permease_C"/>
</dbReference>
<feature type="transmembrane region" description="Helical" evidence="7">
    <location>
        <begin position="469"/>
        <end position="488"/>
    </location>
</feature>
<keyword evidence="2" id="KW-1003">Cell membrane</keyword>
<feature type="transmembrane region" description="Helical" evidence="7">
    <location>
        <begin position="521"/>
        <end position="540"/>
    </location>
</feature>
<protein>
    <submittedName>
        <fullName evidence="9">ABC transporter permease</fullName>
    </submittedName>
</protein>
<dbReference type="Pfam" id="PF02687">
    <property type="entry name" value="FtsX"/>
    <property type="match status" value="2"/>
</dbReference>
<keyword evidence="4 7" id="KW-1133">Transmembrane helix</keyword>
<keyword evidence="10" id="KW-1185">Reference proteome</keyword>
<dbReference type="Proteomes" id="UP001501237">
    <property type="component" value="Unassembled WGS sequence"/>
</dbReference>
<dbReference type="PANTHER" id="PTHR30572:SF4">
    <property type="entry name" value="ABC TRANSPORTER PERMEASE YTRF"/>
    <property type="match status" value="1"/>
</dbReference>
<evidence type="ECO:0000256" key="7">
    <source>
        <dbReference type="SAM" id="Phobius"/>
    </source>
</evidence>
<accession>A0ABP6QDL5</accession>
<feature type="transmembrane region" description="Helical" evidence="7">
    <location>
        <begin position="981"/>
        <end position="1003"/>
    </location>
</feature>
<feature type="transmembrane region" description="Helical" evidence="7">
    <location>
        <begin position="1023"/>
        <end position="1048"/>
    </location>
</feature>